<dbReference type="GO" id="GO:0004672">
    <property type="term" value="F:protein kinase activity"/>
    <property type="evidence" value="ECO:0007669"/>
    <property type="project" value="InterPro"/>
</dbReference>
<name>A0A5J5F7F0_9PEZI</name>
<evidence type="ECO:0000313" key="4">
    <source>
        <dbReference type="Proteomes" id="UP000326924"/>
    </source>
</evidence>
<protein>
    <recommendedName>
        <fullName evidence="2">Protein kinase domain-containing protein</fullName>
    </recommendedName>
</protein>
<feature type="domain" description="Protein kinase" evidence="2">
    <location>
        <begin position="396"/>
        <end position="654"/>
    </location>
</feature>
<evidence type="ECO:0000259" key="2">
    <source>
        <dbReference type="PROSITE" id="PS50011"/>
    </source>
</evidence>
<sequence>MTISGDDLAALFDRFSLAGVPGNGTGAQDRYLTFWAELHQLFKLLIDDETRQRAVTLGEIQRSRDKVISAAKAQFDRDLQEQVDTLKNSWWEEKERLEAKHDRQKIKLSELKQELKDVRQELKSSITTMADERKHWMSVNEHLRCLNQDLRQRIAEMARELGTRSATRAERYKRLTDGKWWAEDDLPLTDLDPLSRGEQLLIDHLQALDYPTEISRYNPIVIALRRMLGDPSQLEKVPEQNSTSYLDPKTYSMLRGPATVGHKLATVFQTHTEPFLFGYAPDLAISHRDSKQQNASTIHCVVEVKPHSTDKFDNDMCGQVYDYLMATVQAQPSRRFVVAILTSIILNVVFLYDASTGITTIYRPCSFADLIRYIRGVVLQQAGYAPPPSPFAADLGVPQQRLGQGRHTAVASFTVQEALQKELHSRADAPPGEFSTGLPTKARRHKQTRVVCHSSRISMTPEVMAVKRVVTDTWPVRLASSGATFDPATDDYTRVSDEINILLEVNRLGCHDNLPIILYHTIDYQELATTPVGRPVPNDLPMFEIRGVVLDVLDALVWLHSKNIVHRDVRWHNIVCIGTSSSECGVRGVLIDLGEAVDITDRSREHLFRGGYICCPLRLMQRQNQALDATHPRCDMYHPEPSDDLVAWLLLVKI</sequence>
<organism evidence="3 4">
    <name type="scientific">Sphaerosporella brunnea</name>
    <dbReference type="NCBI Taxonomy" id="1250544"/>
    <lineage>
        <taxon>Eukaryota</taxon>
        <taxon>Fungi</taxon>
        <taxon>Dikarya</taxon>
        <taxon>Ascomycota</taxon>
        <taxon>Pezizomycotina</taxon>
        <taxon>Pezizomycetes</taxon>
        <taxon>Pezizales</taxon>
        <taxon>Pyronemataceae</taxon>
        <taxon>Sphaerosporella</taxon>
    </lineage>
</organism>
<reference evidence="3 4" key="1">
    <citation type="submission" date="2019-09" db="EMBL/GenBank/DDBJ databases">
        <title>Draft genome of the ectomycorrhizal ascomycete Sphaerosporella brunnea.</title>
        <authorList>
            <consortium name="DOE Joint Genome Institute"/>
            <person name="Benucci G.M."/>
            <person name="Marozzi G."/>
            <person name="Antonielli L."/>
            <person name="Sanchez S."/>
            <person name="Marco P."/>
            <person name="Wang X."/>
            <person name="Falini L.B."/>
            <person name="Barry K."/>
            <person name="Haridas S."/>
            <person name="Lipzen A."/>
            <person name="Labutti K."/>
            <person name="Grigoriev I.V."/>
            <person name="Murat C."/>
            <person name="Martin F."/>
            <person name="Albertini E."/>
            <person name="Donnini D."/>
            <person name="Bonito G."/>
        </authorList>
    </citation>
    <scope>NUCLEOTIDE SEQUENCE [LARGE SCALE GENOMIC DNA]</scope>
    <source>
        <strain evidence="3 4">Sb_GMNB300</strain>
    </source>
</reference>
<keyword evidence="4" id="KW-1185">Reference proteome</keyword>
<dbReference type="SUPFAM" id="SSF56112">
    <property type="entry name" value="Protein kinase-like (PK-like)"/>
    <property type="match status" value="1"/>
</dbReference>
<dbReference type="InterPro" id="IPR040976">
    <property type="entry name" value="Pkinase_fungal"/>
</dbReference>
<dbReference type="Proteomes" id="UP000326924">
    <property type="component" value="Unassembled WGS sequence"/>
</dbReference>
<comment type="caution">
    <text evidence="3">The sequence shown here is derived from an EMBL/GenBank/DDBJ whole genome shotgun (WGS) entry which is preliminary data.</text>
</comment>
<feature type="coiled-coil region" evidence="1">
    <location>
        <begin position="94"/>
        <end position="160"/>
    </location>
</feature>
<dbReference type="Gene3D" id="1.10.510.10">
    <property type="entry name" value="Transferase(Phosphotransferase) domain 1"/>
    <property type="match status" value="1"/>
</dbReference>
<dbReference type="InterPro" id="IPR000719">
    <property type="entry name" value="Prot_kinase_dom"/>
</dbReference>
<dbReference type="InterPro" id="IPR049229">
    <property type="entry name" value="DUF6826"/>
</dbReference>
<dbReference type="PROSITE" id="PS50011">
    <property type="entry name" value="PROTEIN_KINASE_DOM"/>
    <property type="match status" value="1"/>
</dbReference>
<gene>
    <name evidence="3" type="ORF">FN846DRAFT_887132</name>
</gene>
<dbReference type="InParanoid" id="A0A5J5F7F0"/>
<evidence type="ECO:0000256" key="1">
    <source>
        <dbReference type="SAM" id="Coils"/>
    </source>
</evidence>
<evidence type="ECO:0000313" key="3">
    <source>
        <dbReference type="EMBL" id="KAA8912565.1"/>
    </source>
</evidence>
<dbReference type="Pfam" id="PF17667">
    <property type="entry name" value="Pkinase_fungal"/>
    <property type="match status" value="1"/>
</dbReference>
<accession>A0A5J5F7F0</accession>
<dbReference type="AlphaFoldDB" id="A0A5J5F7F0"/>
<keyword evidence="1" id="KW-0175">Coiled coil</keyword>
<dbReference type="GO" id="GO:0005524">
    <property type="term" value="F:ATP binding"/>
    <property type="evidence" value="ECO:0007669"/>
    <property type="project" value="InterPro"/>
</dbReference>
<dbReference type="EMBL" id="VXIS01000022">
    <property type="protein sequence ID" value="KAA8912565.1"/>
    <property type="molecule type" value="Genomic_DNA"/>
</dbReference>
<dbReference type="InterPro" id="IPR011009">
    <property type="entry name" value="Kinase-like_dom_sf"/>
</dbReference>
<dbReference type="Pfam" id="PF20713">
    <property type="entry name" value="DUF6826"/>
    <property type="match status" value="1"/>
</dbReference>
<dbReference type="OrthoDB" id="5979581at2759"/>
<proteinExistence type="predicted"/>